<dbReference type="RefSeq" id="WP_008478362.1">
    <property type="nucleotide sequence ID" value="NZ_CAGS01000259.1"/>
</dbReference>
<feature type="transmembrane region" description="Helical" evidence="1">
    <location>
        <begin position="25"/>
        <end position="49"/>
    </location>
</feature>
<evidence type="ECO:0000313" key="3">
    <source>
        <dbReference type="Proteomes" id="UP000004221"/>
    </source>
</evidence>
<keyword evidence="3" id="KW-1185">Reference proteome</keyword>
<keyword evidence="1" id="KW-0812">Transmembrane</keyword>
<name>I4EHX9_9BACT</name>
<reference evidence="2 3" key="1">
    <citation type="journal article" date="2012" name="ISME J.">
        <title>Nitrification expanded: discovery, physiology and genomics of a nitrite-oxidizing bacterium from the phylum Chloroflexi.</title>
        <authorList>
            <person name="Sorokin D.Y."/>
            <person name="Lucker S."/>
            <person name="Vejmelkova D."/>
            <person name="Kostrikina N.A."/>
            <person name="Kleerebezem R."/>
            <person name="Rijpstra W.I."/>
            <person name="Damste J.S."/>
            <person name="Le Paslier D."/>
            <person name="Muyzer G."/>
            <person name="Wagner M."/>
            <person name="van Loosdrecht M.C."/>
            <person name="Daims H."/>
        </authorList>
    </citation>
    <scope>NUCLEOTIDE SEQUENCE [LARGE SCALE GENOMIC DNA]</scope>
    <source>
        <strain evidence="3">none</strain>
    </source>
</reference>
<dbReference type="AlphaFoldDB" id="I4EHX9"/>
<accession>I4EHX9</accession>
<gene>
    <name evidence="2" type="ORF">NITHO_3310008</name>
</gene>
<evidence type="ECO:0000313" key="2">
    <source>
        <dbReference type="EMBL" id="CCF84291.1"/>
    </source>
</evidence>
<dbReference type="Proteomes" id="UP000004221">
    <property type="component" value="Unassembled WGS sequence"/>
</dbReference>
<comment type="caution">
    <text evidence="2">The sequence shown here is derived from an EMBL/GenBank/DDBJ whole genome shotgun (WGS) entry which is preliminary data.</text>
</comment>
<evidence type="ECO:0000256" key="1">
    <source>
        <dbReference type="SAM" id="Phobius"/>
    </source>
</evidence>
<dbReference type="EMBL" id="CAGS01000259">
    <property type="protein sequence ID" value="CCF84291.1"/>
    <property type="molecule type" value="Genomic_DNA"/>
</dbReference>
<organism evidence="2 3">
    <name type="scientific">Nitrolancea hollandica Lb</name>
    <dbReference type="NCBI Taxonomy" id="1129897"/>
    <lineage>
        <taxon>Bacteria</taxon>
        <taxon>Pseudomonadati</taxon>
        <taxon>Thermomicrobiota</taxon>
        <taxon>Thermomicrobia</taxon>
        <taxon>Sphaerobacterales</taxon>
        <taxon>Sphaerobacterineae</taxon>
        <taxon>Sphaerobacteraceae</taxon>
        <taxon>Nitrolancea</taxon>
    </lineage>
</organism>
<keyword evidence="1" id="KW-1133">Transmembrane helix</keyword>
<keyword evidence="1" id="KW-0472">Membrane</keyword>
<protein>
    <submittedName>
        <fullName evidence="2">Uncharacterized protein</fullName>
    </submittedName>
</protein>
<sequence>MGPTVASAHQPTGTHPLLGRSPVRLAFVLVILAGLLNFPTLCTCGAAIAHAHSLFLLPYHHHDQAGSVTADTGPATEPSSVTVATGNDPVIHASDTGLLTSQPVADTVAWLSAWLGFSTLFHWIADLPQWVGQIIEPEPSPP</sequence>
<proteinExistence type="predicted"/>